<evidence type="ECO:0000256" key="3">
    <source>
        <dbReference type="ARBA" id="ARBA00022588"/>
    </source>
</evidence>
<dbReference type="InterPro" id="IPR001315">
    <property type="entry name" value="CARD"/>
</dbReference>
<evidence type="ECO:0000256" key="4">
    <source>
        <dbReference type="ARBA" id="ARBA00022859"/>
    </source>
</evidence>
<keyword evidence="2" id="KW-0963">Cytoplasm</keyword>
<dbReference type="PANTHER" id="PTHR46985">
    <property type="entry name" value="NACHT, LRR AND PYD DOMAINS-CONTAINING PROTEIN 1"/>
    <property type="match status" value="1"/>
</dbReference>
<feature type="domain" description="CARD" evidence="6">
    <location>
        <begin position="4"/>
        <end position="82"/>
    </location>
</feature>
<evidence type="ECO:0000313" key="8">
    <source>
        <dbReference type="Proteomes" id="UP000018467"/>
    </source>
</evidence>
<keyword evidence="5" id="KW-0395">Inflammatory response</keyword>
<organism evidence="7 8">
    <name type="scientific">Astyanax mexicanus</name>
    <name type="common">Blind cave fish</name>
    <name type="synonym">Astyanax fasciatus mexicanus</name>
    <dbReference type="NCBI Taxonomy" id="7994"/>
    <lineage>
        <taxon>Eukaryota</taxon>
        <taxon>Metazoa</taxon>
        <taxon>Chordata</taxon>
        <taxon>Craniata</taxon>
        <taxon>Vertebrata</taxon>
        <taxon>Euteleostomi</taxon>
        <taxon>Actinopterygii</taxon>
        <taxon>Neopterygii</taxon>
        <taxon>Teleostei</taxon>
        <taxon>Ostariophysi</taxon>
        <taxon>Characiformes</taxon>
        <taxon>Characoidei</taxon>
        <taxon>Acestrorhamphidae</taxon>
        <taxon>Acestrorhamphinae</taxon>
        <taxon>Astyanax</taxon>
    </lineage>
</organism>
<dbReference type="PANTHER" id="PTHR46985:SF2">
    <property type="entry name" value="APOPTOSIS-ASSOCIATED SPECK-LIKE PROTEIN CONTAINING A CARD"/>
    <property type="match status" value="1"/>
</dbReference>
<dbReference type="GO" id="GO:0045087">
    <property type="term" value="P:innate immune response"/>
    <property type="evidence" value="ECO:0007669"/>
    <property type="project" value="UniProtKB-KW"/>
</dbReference>
<dbReference type="GeneTree" id="ENSGT01110000267532"/>
<keyword evidence="3" id="KW-0399">Innate immunity</keyword>
<reference evidence="7" key="4">
    <citation type="submission" date="2025-09" db="UniProtKB">
        <authorList>
            <consortium name="Ensembl"/>
        </authorList>
    </citation>
    <scope>IDENTIFICATION</scope>
</reference>
<name>A0A3B1JGA5_ASTMX</name>
<dbReference type="InParanoid" id="A0A3B1JGA5"/>
<reference evidence="8" key="1">
    <citation type="submission" date="2013-03" db="EMBL/GenBank/DDBJ databases">
        <authorList>
            <person name="Jeffery W."/>
            <person name="Warren W."/>
            <person name="Wilson R.K."/>
        </authorList>
    </citation>
    <scope>NUCLEOTIDE SEQUENCE</scope>
    <source>
        <strain evidence="8">female</strain>
    </source>
</reference>
<evidence type="ECO:0000256" key="5">
    <source>
        <dbReference type="ARBA" id="ARBA00023198"/>
    </source>
</evidence>
<evidence type="ECO:0000313" key="7">
    <source>
        <dbReference type="Ensembl" id="ENSAMXP00000041348.1"/>
    </source>
</evidence>
<sequence length="87" mass="9996">DTVQFVNTHRTALIQQVSLVTPIADDLKDLTGNEKYSSIIACKTAQDQMRKLYSFLSGGFWKQLRLYESLQKHEPDLVEELTFSQDC</sequence>
<dbReference type="Bgee" id="ENSAMXG00000043832">
    <property type="expression patterns" value="Expressed in testis and 1 other cell type or tissue"/>
</dbReference>
<evidence type="ECO:0000259" key="6">
    <source>
        <dbReference type="Pfam" id="PF00619"/>
    </source>
</evidence>
<dbReference type="Pfam" id="PF00619">
    <property type="entry name" value="CARD"/>
    <property type="match status" value="1"/>
</dbReference>
<keyword evidence="4" id="KW-0391">Immunity</keyword>
<dbReference type="Proteomes" id="UP000018467">
    <property type="component" value="Unassembled WGS sequence"/>
</dbReference>
<dbReference type="InterPro" id="IPR011029">
    <property type="entry name" value="DEATH-like_dom_sf"/>
</dbReference>
<dbReference type="GO" id="GO:0005829">
    <property type="term" value="C:cytosol"/>
    <property type="evidence" value="ECO:0007669"/>
    <property type="project" value="UniProtKB-SubCell"/>
</dbReference>
<evidence type="ECO:0000256" key="2">
    <source>
        <dbReference type="ARBA" id="ARBA00022490"/>
    </source>
</evidence>
<keyword evidence="8" id="KW-1185">Reference proteome</keyword>
<evidence type="ECO:0000256" key="1">
    <source>
        <dbReference type="ARBA" id="ARBA00004514"/>
    </source>
</evidence>
<dbReference type="GO" id="GO:0042981">
    <property type="term" value="P:regulation of apoptotic process"/>
    <property type="evidence" value="ECO:0007669"/>
    <property type="project" value="InterPro"/>
</dbReference>
<dbReference type="InterPro" id="IPR051249">
    <property type="entry name" value="NLRP_Inflammasome"/>
</dbReference>
<dbReference type="AlphaFoldDB" id="A0A3B1JGA5"/>
<dbReference type="Ensembl" id="ENSAMXT00000043169.1">
    <property type="protein sequence ID" value="ENSAMXP00000041348.1"/>
    <property type="gene ID" value="ENSAMXG00000043832.1"/>
</dbReference>
<accession>A0A3B1JGA5</accession>
<reference evidence="8" key="2">
    <citation type="journal article" date="2014" name="Nat. Commun.">
        <title>The cavefish genome reveals candidate genes for eye loss.</title>
        <authorList>
            <person name="McGaugh S.E."/>
            <person name="Gross J.B."/>
            <person name="Aken B."/>
            <person name="Blin M."/>
            <person name="Borowsky R."/>
            <person name="Chalopin D."/>
            <person name="Hinaux H."/>
            <person name="Jeffery W.R."/>
            <person name="Keene A."/>
            <person name="Ma L."/>
            <person name="Minx P."/>
            <person name="Murphy D."/>
            <person name="O'Quin K.E."/>
            <person name="Retaux S."/>
            <person name="Rohner N."/>
            <person name="Searle S.M."/>
            <person name="Stahl B.A."/>
            <person name="Tabin C."/>
            <person name="Volff J.N."/>
            <person name="Yoshizawa M."/>
            <person name="Warren W.C."/>
        </authorList>
    </citation>
    <scope>NUCLEOTIDE SEQUENCE [LARGE SCALE GENOMIC DNA]</scope>
    <source>
        <strain evidence="8">female</strain>
    </source>
</reference>
<proteinExistence type="predicted"/>
<protein>
    <recommendedName>
        <fullName evidence="6">CARD domain-containing protein</fullName>
    </recommendedName>
</protein>
<comment type="subcellular location">
    <subcellularLocation>
        <location evidence="1">Cytoplasm</location>
        <location evidence="1">Cytosol</location>
    </subcellularLocation>
</comment>
<reference evidence="7" key="3">
    <citation type="submission" date="2025-08" db="UniProtKB">
        <authorList>
            <consortium name="Ensembl"/>
        </authorList>
    </citation>
    <scope>IDENTIFICATION</scope>
</reference>
<dbReference type="SUPFAM" id="SSF47986">
    <property type="entry name" value="DEATH domain"/>
    <property type="match status" value="1"/>
</dbReference>
<dbReference type="GO" id="GO:0006954">
    <property type="term" value="P:inflammatory response"/>
    <property type="evidence" value="ECO:0007669"/>
    <property type="project" value="UniProtKB-KW"/>
</dbReference>
<dbReference type="Gene3D" id="1.10.533.10">
    <property type="entry name" value="Death Domain, Fas"/>
    <property type="match status" value="1"/>
</dbReference>